<dbReference type="Pfam" id="PF17289">
    <property type="entry name" value="Terminase_6C"/>
    <property type="match status" value="1"/>
</dbReference>
<dbReference type="Gene3D" id="3.40.50.300">
    <property type="entry name" value="P-loop containing nucleotide triphosphate hydrolases"/>
    <property type="match status" value="1"/>
</dbReference>
<evidence type="ECO:0000256" key="1">
    <source>
        <dbReference type="ARBA" id="ARBA00022612"/>
    </source>
</evidence>
<keyword evidence="1" id="KW-1188">Viral release from host cell</keyword>
<dbReference type="PANTHER" id="PTHR39184:SF1">
    <property type="entry name" value="PBSX PHAGE TERMINASE LARGE SUBUNIT"/>
    <property type="match status" value="1"/>
</dbReference>
<dbReference type="EMBL" id="CAUZLY010000006">
    <property type="protein sequence ID" value="CAK1241052.1"/>
    <property type="molecule type" value="Genomic_DNA"/>
</dbReference>
<keyword evidence="4" id="KW-1185">Reference proteome</keyword>
<reference evidence="3 4" key="1">
    <citation type="submission" date="2023-10" db="EMBL/GenBank/DDBJ databases">
        <authorList>
            <person name="Botero Cardona J."/>
        </authorList>
    </citation>
    <scope>NUCLEOTIDE SEQUENCE [LARGE SCALE GENOMIC DNA]</scope>
    <source>
        <strain evidence="3 4">R-82641</strain>
    </source>
</reference>
<evidence type="ECO:0000313" key="4">
    <source>
        <dbReference type="Proteomes" id="UP001314200"/>
    </source>
</evidence>
<organism evidence="3 4">
    <name type="scientific">Fructobacillus cardui</name>
    <dbReference type="NCBI Taxonomy" id="2893170"/>
    <lineage>
        <taxon>Bacteria</taxon>
        <taxon>Bacillati</taxon>
        <taxon>Bacillota</taxon>
        <taxon>Bacilli</taxon>
        <taxon>Lactobacillales</taxon>
        <taxon>Lactobacillaceae</taxon>
        <taxon>Fructobacillus</taxon>
    </lineage>
</organism>
<sequence length="413" mass="46900">MKLTTKQHQVIAEVNRTLGDLKLLILYGAKRSGKTFLDNLLFLMLVANAKKNADEVGVTNPQYILAGYTMANIQRNILAELQNMGVSIQMNKYNEFELMGVRIVQTSTGSISGIGRIRGMTAFGAYINEASLCNKVVFDEIRSRCSGKGAVVICDTNPDNPEHWLLKDYIEKSGHDGIQAYHFEFDDNEMLDEGYKQNYKATVPAGMFYDRYIKGLWVSGEGAVYPEFNKATMTVSRDDAFGQSYERFMVGVDWGFNHPTAFAVIGYKDGKYTLMEEHVDRKKPMAHWVNVAQDIKNRFGNIIFYCDTANPEHIYDLKQSGIKAVFADKNVANGIEAVAETVHNNRFNVVYDDCPTFRSEIYRYVWGKNGDVVKENDHLMDAIRYVIYNDKLAIEKNKHSMSIDDLSKLKGYM</sequence>
<evidence type="ECO:0000259" key="2">
    <source>
        <dbReference type="Pfam" id="PF17289"/>
    </source>
</evidence>
<dbReference type="RefSeq" id="WP_338347915.1">
    <property type="nucleotide sequence ID" value="NZ_CAUZLY010000006.1"/>
</dbReference>
<name>A0ABM9MUK4_9LACO</name>
<proteinExistence type="predicted"/>
<gene>
    <name evidence="3" type="ORF">R82641_BJNNKPBH_00761</name>
</gene>
<feature type="domain" description="Terminase large subunit gp17-like C-terminal" evidence="2">
    <location>
        <begin position="250"/>
        <end position="388"/>
    </location>
</feature>
<dbReference type="NCBIfam" id="TIGR01547">
    <property type="entry name" value="phage_term_2"/>
    <property type="match status" value="1"/>
</dbReference>
<dbReference type="InterPro" id="IPR052380">
    <property type="entry name" value="Viral_DNA_packaging_terminase"/>
</dbReference>
<dbReference type="InterPro" id="IPR035421">
    <property type="entry name" value="Terminase_6C"/>
</dbReference>
<dbReference type="Gene3D" id="3.30.420.280">
    <property type="match status" value="1"/>
</dbReference>
<dbReference type="Proteomes" id="UP001314200">
    <property type="component" value="Unassembled WGS sequence"/>
</dbReference>
<evidence type="ECO:0000313" key="3">
    <source>
        <dbReference type="EMBL" id="CAK1241052.1"/>
    </source>
</evidence>
<protein>
    <submittedName>
        <fullName evidence="3">Phage terminase large subunit (XtmB)</fullName>
    </submittedName>
</protein>
<dbReference type="InterPro" id="IPR027417">
    <property type="entry name" value="P-loop_NTPase"/>
</dbReference>
<comment type="caution">
    <text evidence="3">The sequence shown here is derived from an EMBL/GenBank/DDBJ whole genome shotgun (WGS) entry which is preliminary data.</text>
</comment>
<accession>A0ABM9MUK4</accession>
<dbReference type="PANTHER" id="PTHR39184">
    <property type="match status" value="1"/>
</dbReference>
<dbReference type="Pfam" id="PF03237">
    <property type="entry name" value="Terminase_6N"/>
    <property type="match status" value="1"/>
</dbReference>
<dbReference type="InterPro" id="IPR006437">
    <property type="entry name" value="Phage_terminase_lsu"/>
</dbReference>